<dbReference type="Proteomes" id="UP000318681">
    <property type="component" value="Unassembled WGS sequence"/>
</dbReference>
<protein>
    <submittedName>
        <fullName evidence="6">TetR/AcrR family transcriptional regulator</fullName>
    </submittedName>
</protein>
<evidence type="ECO:0000259" key="5">
    <source>
        <dbReference type="PROSITE" id="PS50977"/>
    </source>
</evidence>
<dbReference type="InterPro" id="IPR050109">
    <property type="entry name" value="HTH-type_TetR-like_transc_reg"/>
</dbReference>
<accession>A0A558R992</accession>
<keyword evidence="2 4" id="KW-0238">DNA-binding</keyword>
<sequence length="231" mass="25461">MTETKSSEPDLLEAPLASRRRLQQRSTTTRAKLLVAARAVFVERGYFGAEVSDIVLRVPITKGALYHHFGSKEALFEEACDQIAREVHRASSDVVRQYSGDAWKQLIVSIQARFDIIASSPEAQKILLIDGPAVLGWRRWREIQADVALEPLQRTLDILIEQGRIPDQPTRPFAQLLLAALNDAALAVASSENPKSESVTLFAALLTMINGLRVPADEVSCATDQTEEATV</sequence>
<evidence type="ECO:0000256" key="2">
    <source>
        <dbReference type="ARBA" id="ARBA00023125"/>
    </source>
</evidence>
<dbReference type="GO" id="GO:0000976">
    <property type="term" value="F:transcription cis-regulatory region binding"/>
    <property type="evidence" value="ECO:0007669"/>
    <property type="project" value="TreeGrafter"/>
</dbReference>
<evidence type="ECO:0000256" key="3">
    <source>
        <dbReference type="ARBA" id="ARBA00023163"/>
    </source>
</evidence>
<dbReference type="PANTHER" id="PTHR30055">
    <property type="entry name" value="HTH-TYPE TRANSCRIPTIONAL REGULATOR RUTR"/>
    <property type="match status" value="1"/>
</dbReference>
<evidence type="ECO:0000256" key="4">
    <source>
        <dbReference type="PROSITE-ProRule" id="PRU00335"/>
    </source>
</evidence>
<dbReference type="InterPro" id="IPR049484">
    <property type="entry name" value="Rv0078-like_C"/>
</dbReference>
<dbReference type="GO" id="GO:0003700">
    <property type="term" value="F:DNA-binding transcription factor activity"/>
    <property type="evidence" value="ECO:0007669"/>
    <property type="project" value="TreeGrafter"/>
</dbReference>
<dbReference type="AlphaFoldDB" id="A0A558R992"/>
<dbReference type="Gene3D" id="1.10.357.10">
    <property type="entry name" value="Tetracycline Repressor, domain 2"/>
    <property type="match status" value="1"/>
</dbReference>
<dbReference type="InterPro" id="IPR009057">
    <property type="entry name" value="Homeodomain-like_sf"/>
</dbReference>
<dbReference type="RefSeq" id="WP_145149051.1">
    <property type="nucleotide sequence ID" value="NZ_VNIM01000015.1"/>
</dbReference>
<comment type="caution">
    <text evidence="6">The sequence shown here is derived from an EMBL/GenBank/DDBJ whole genome shotgun (WGS) entry which is preliminary data.</text>
</comment>
<evidence type="ECO:0000313" key="6">
    <source>
        <dbReference type="EMBL" id="TVV75955.1"/>
    </source>
</evidence>
<dbReference type="Pfam" id="PF21351">
    <property type="entry name" value="TetR_C_41"/>
    <property type="match status" value="1"/>
</dbReference>
<dbReference type="InterPro" id="IPR001647">
    <property type="entry name" value="HTH_TetR"/>
</dbReference>
<keyword evidence="7" id="KW-1185">Reference proteome</keyword>
<keyword evidence="3" id="KW-0804">Transcription</keyword>
<evidence type="ECO:0000256" key="1">
    <source>
        <dbReference type="ARBA" id="ARBA00023015"/>
    </source>
</evidence>
<evidence type="ECO:0000313" key="7">
    <source>
        <dbReference type="Proteomes" id="UP000318681"/>
    </source>
</evidence>
<dbReference type="PRINTS" id="PR00455">
    <property type="entry name" value="HTHTETR"/>
</dbReference>
<dbReference type="PANTHER" id="PTHR30055:SF234">
    <property type="entry name" value="HTH-TYPE TRANSCRIPTIONAL REGULATOR BETI"/>
    <property type="match status" value="1"/>
</dbReference>
<dbReference type="Pfam" id="PF00440">
    <property type="entry name" value="TetR_N"/>
    <property type="match status" value="1"/>
</dbReference>
<feature type="DNA-binding region" description="H-T-H motif" evidence="4">
    <location>
        <begin position="50"/>
        <end position="69"/>
    </location>
</feature>
<reference evidence="6 7" key="1">
    <citation type="submission" date="2019-07" db="EMBL/GenBank/DDBJ databases">
        <title>Sphingomonas solaris sp. nov., isolated from a solar panel from Boston, Massachusetts.</title>
        <authorList>
            <person name="Tanner K."/>
            <person name="Pascual J."/>
            <person name="Mancuso C."/>
            <person name="Pereto J."/>
            <person name="Khalil A."/>
            <person name="Vilanova C."/>
        </authorList>
    </citation>
    <scope>NUCLEOTIDE SEQUENCE [LARGE SCALE GENOMIC DNA]</scope>
    <source>
        <strain evidence="6 7">R4DWN</strain>
    </source>
</reference>
<organism evidence="6 7">
    <name type="scientific">Alterirhizorhabdus solaris</name>
    <dbReference type="NCBI Taxonomy" id="2529389"/>
    <lineage>
        <taxon>Bacteria</taxon>
        <taxon>Pseudomonadati</taxon>
        <taxon>Pseudomonadota</taxon>
        <taxon>Alphaproteobacteria</taxon>
        <taxon>Sphingomonadales</taxon>
        <taxon>Rhizorhabdaceae</taxon>
        <taxon>Alterirhizorhabdus</taxon>
    </lineage>
</organism>
<name>A0A558R992_9SPHN</name>
<proteinExistence type="predicted"/>
<dbReference type="SUPFAM" id="SSF46689">
    <property type="entry name" value="Homeodomain-like"/>
    <property type="match status" value="1"/>
</dbReference>
<dbReference type="OrthoDB" id="9816296at2"/>
<feature type="domain" description="HTH tetR-type" evidence="5">
    <location>
        <begin position="27"/>
        <end position="87"/>
    </location>
</feature>
<dbReference type="PROSITE" id="PS50977">
    <property type="entry name" value="HTH_TETR_2"/>
    <property type="match status" value="1"/>
</dbReference>
<dbReference type="EMBL" id="VNIM01000015">
    <property type="protein sequence ID" value="TVV75955.1"/>
    <property type="molecule type" value="Genomic_DNA"/>
</dbReference>
<gene>
    <name evidence="6" type="ORF">FOY91_05790</name>
</gene>
<keyword evidence="1" id="KW-0805">Transcription regulation</keyword>